<proteinExistence type="predicted"/>
<dbReference type="InterPro" id="IPR008613">
    <property type="entry name" value="Excalibur_Ca-bd_domain"/>
</dbReference>
<evidence type="ECO:0000256" key="1">
    <source>
        <dbReference type="SAM" id="MobiDB-lite"/>
    </source>
</evidence>
<protein>
    <submittedName>
        <fullName evidence="4">DUF1524 domain-containing protein</fullName>
    </submittedName>
</protein>
<gene>
    <name evidence="4" type="ORF">GCM10022262_31820</name>
</gene>
<comment type="caution">
    <text evidence="4">The sequence shown here is derived from an EMBL/GenBank/DDBJ whole genome shotgun (WGS) entry which is preliminary data.</text>
</comment>
<feature type="domain" description="Excalibur calcium-binding" evidence="3">
    <location>
        <begin position="326"/>
        <end position="363"/>
    </location>
</feature>
<keyword evidence="2" id="KW-0732">Signal</keyword>
<dbReference type="Proteomes" id="UP001499841">
    <property type="component" value="Unassembled WGS sequence"/>
</dbReference>
<evidence type="ECO:0000259" key="3">
    <source>
        <dbReference type="SMART" id="SM00894"/>
    </source>
</evidence>
<evidence type="ECO:0000313" key="5">
    <source>
        <dbReference type="Proteomes" id="UP001499841"/>
    </source>
</evidence>
<sequence>MRKAGPRRPPRWRTPLLVAVAVAVLGGVAGAFDDAEAPAPATTVAVGSAAPTTTGPGPAPAPSVTPSATPSATADATADAAPSASASAGAVTQARPGTALAAVAGLEVKGRAPKTGYDREAFAYRAYDHDRNGCDVRNDILRRDLVDLVIGPGTGGCVVESGTLHDPYSGTTIPFVRGADTSGDVQIDHVVALSDAWQKGAQGWDAPTLREFGNDPLNLLAVDGPLNSQKGDGDTATWLPPSAGYRCEYVARQVAVKVEYRLWVTAAEQDAMVRVLSACPDQPLPARETAPLMPELAAAPAPQPAPVPEPAPAPAPGGSGAGTDPRFSSCAKALDAGYGPYVSGVDPEYGWYRDGDSDGTVCE</sequence>
<feature type="signal peptide" evidence="2">
    <location>
        <begin position="1"/>
        <end position="31"/>
    </location>
</feature>
<evidence type="ECO:0000313" key="4">
    <source>
        <dbReference type="EMBL" id="GAA4288822.1"/>
    </source>
</evidence>
<dbReference type="PANTHER" id="PTHR24094">
    <property type="entry name" value="SECRETED PROTEIN"/>
    <property type="match status" value="1"/>
</dbReference>
<accession>A0ABP8EYQ0</accession>
<organism evidence="4 5">
    <name type="scientific">Georgenia daeguensis</name>
    <dbReference type="NCBI Taxonomy" id="908355"/>
    <lineage>
        <taxon>Bacteria</taxon>
        <taxon>Bacillati</taxon>
        <taxon>Actinomycetota</taxon>
        <taxon>Actinomycetes</taxon>
        <taxon>Micrococcales</taxon>
        <taxon>Bogoriellaceae</taxon>
        <taxon>Georgenia</taxon>
    </lineage>
</organism>
<evidence type="ECO:0000256" key="2">
    <source>
        <dbReference type="SAM" id="SignalP"/>
    </source>
</evidence>
<dbReference type="Pfam" id="PF07510">
    <property type="entry name" value="GmrSD_C"/>
    <property type="match status" value="1"/>
</dbReference>
<feature type="compositionally biased region" description="Low complexity" evidence="1">
    <location>
        <begin position="46"/>
        <end position="56"/>
    </location>
</feature>
<feature type="compositionally biased region" description="Low complexity" evidence="1">
    <location>
        <begin position="64"/>
        <end position="81"/>
    </location>
</feature>
<dbReference type="InterPro" id="IPR011089">
    <property type="entry name" value="GmrSD_C"/>
</dbReference>
<dbReference type="PANTHER" id="PTHR24094:SF15">
    <property type="entry name" value="AMP-DEPENDENT SYNTHETASE_LIGASE DOMAIN-CONTAINING PROTEIN-RELATED"/>
    <property type="match status" value="1"/>
</dbReference>
<dbReference type="EMBL" id="BAABBA010000018">
    <property type="protein sequence ID" value="GAA4288822.1"/>
    <property type="molecule type" value="Genomic_DNA"/>
</dbReference>
<feature type="compositionally biased region" description="Pro residues" evidence="1">
    <location>
        <begin position="301"/>
        <end position="315"/>
    </location>
</feature>
<dbReference type="Pfam" id="PF05901">
    <property type="entry name" value="Excalibur"/>
    <property type="match status" value="1"/>
</dbReference>
<feature type="region of interest" description="Disordered" evidence="1">
    <location>
        <begin position="46"/>
        <end position="81"/>
    </location>
</feature>
<name>A0ABP8EYQ0_9MICO</name>
<keyword evidence="5" id="KW-1185">Reference proteome</keyword>
<reference evidence="5" key="1">
    <citation type="journal article" date="2019" name="Int. J. Syst. Evol. Microbiol.">
        <title>The Global Catalogue of Microorganisms (GCM) 10K type strain sequencing project: providing services to taxonomists for standard genome sequencing and annotation.</title>
        <authorList>
            <consortium name="The Broad Institute Genomics Platform"/>
            <consortium name="The Broad Institute Genome Sequencing Center for Infectious Disease"/>
            <person name="Wu L."/>
            <person name="Ma J."/>
        </authorList>
    </citation>
    <scope>NUCLEOTIDE SEQUENCE [LARGE SCALE GENOMIC DNA]</scope>
    <source>
        <strain evidence="5">JCM 17459</strain>
    </source>
</reference>
<feature type="chain" id="PRO_5045636898" evidence="2">
    <location>
        <begin position="32"/>
        <end position="363"/>
    </location>
</feature>
<feature type="region of interest" description="Disordered" evidence="1">
    <location>
        <begin position="298"/>
        <end position="328"/>
    </location>
</feature>
<dbReference type="SMART" id="SM00894">
    <property type="entry name" value="Excalibur"/>
    <property type="match status" value="1"/>
</dbReference>